<keyword evidence="1" id="KW-0472">Membrane</keyword>
<gene>
    <name evidence="2" type="ORF">FHR37_005921</name>
</gene>
<comment type="caution">
    <text evidence="2">The sequence shown here is derived from an EMBL/GenBank/DDBJ whole genome shotgun (WGS) entry which is preliminary data.</text>
</comment>
<feature type="transmembrane region" description="Helical" evidence="1">
    <location>
        <begin position="128"/>
        <end position="150"/>
    </location>
</feature>
<keyword evidence="1" id="KW-0812">Transmembrane</keyword>
<keyword evidence="1" id="KW-1133">Transmembrane helix</keyword>
<dbReference type="EMBL" id="JACBZA010000001">
    <property type="protein sequence ID" value="NYH87070.1"/>
    <property type="molecule type" value="Genomic_DNA"/>
</dbReference>
<organism evidence="2 3">
    <name type="scientific">Actinopolymorpha cephalotaxi</name>
    <dbReference type="NCBI Taxonomy" id="504797"/>
    <lineage>
        <taxon>Bacteria</taxon>
        <taxon>Bacillati</taxon>
        <taxon>Actinomycetota</taxon>
        <taxon>Actinomycetes</taxon>
        <taxon>Propionibacteriales</taxon>
        <taxon>Actinopolymorphaceae</taxon>
        <taxon>Actinopolymorpha</taxon>
    </lineage>
</organism>
<protein>
    <recommendedName>
        <fullName evidence="4">DUF3592 domain-containing protein</fullName>
    </recommendedName>
</protein>
<evidence type="ECO:0000313" key="2">
    <source>
        <dbReference type="EMBL" id="NYH87070.1"/>
    </source>
</evidence>
<dbReference type="Proteomes" id="UP000533017">
    <property type="component" value="Unassembled WGS sequence"/>
</dbReference>
<keyword evidence="3" id="KW-1185">Reference proteome</keyword>
<evidence type="ECO:0008006" key="4">
    <source>
        <dbReference type="Google" id="ProtNLM"/>
    </source>
</evidence>
<dbReference type="RefSeq" id="WP_139238933.1">
    <property type="nucleotide sequence ID" value="NZ_FOOI01000006.1"/>
</dbReference>
<reference evidence="2 3" key="1">
    <citation type="submission" date="2020-07" db="EMBL/GenBank/DDBJ databases">
        <title>Sequencing the genomes of 1000 actinobacteria strains.</title>
        <authorList>
            <person name="Klenk H.-P."/>
        </authorList>
    </citation>
    <scope>NUCLEOTIDE SEQUENCE [LARGE SCALE GENOMIC DNA]</scope>
    <source>
        <strain evidence="2 3">DSM 45117</strain>
    </source>
</reference>
<accession>A0ABX2SBN5</accession>
<proteinExistence type="predicted"/>
<evidence type="ECO:0000313" key="3">
    <source>
        <dbReference type="Proteomes" id="UP000533017"/>
    </source>
</evidence>
<evidence type="ECO:0000256" key="1">
    <source>
        <dbReference type="SAM" id="Phobius"/>
    </source>
</evidence>
<feature type="transmembrane region" description="Helical" evidence="1">
    <location>
        <begin position="20"/>
        <end position="43"/>
    </location>
</feature>
<sequence>MAGASERGRRKYGAARVDAVAVALFGWVFAPLFAVVGLVTGVLDMGPEWEAAQGGGNHGTLTVSERVCGEGVCGAAGLFRSDDGSVRIEDAYLDEPPRGFAVGDRVRATYTGGRPFPVVFPEEGSRNWFVTGLFLVVSVVLAVGWVTAVVMRVTRRGYWRVESPQNFRTADVGSSIDSPPGRP</sequence>
<name>A0ABX2SBN5_9ACTN</name>